<keyword evidence="4 5" id="KW-0539">Nucleus</keyword>
<dbReference type="PANTHER" id="PTHR11089:SF9">
    <property type="entry name" value="NUCLEOLAR GTP-BINDING PROTEIN 2"/>
    <property type="match status" value="1"/>
</dbReference>
<sequence length="818" mass="91878">MGKPNPKPRDRINKAGHSMNPDRPKTSSTMRDRTTIRRLQMYRNFKPKRDKTGKIVKAAPFQSTLKSGTMARVEPNRKWFGNTRVVTQNALQSFNEALNKVKADPYKVVMSSTKNPVTLLSYTPKEASAPRLLDREPFEQVFGKKATRKKPTLDTYDLDEMVKNAESALAKWEEDQSLLTPVEEGVKDEQLEIVFKAGTSKRIWNELYKVIDSSDVLIQVLDARDPNGTRCKQVENYLKKEKSHKHLIFVLNKADLVPNWAIKKWVAILSAEHPTMAFRASITNCFGKGDLISLLRQFAKLHKDKKQISVGMIGYPNVGKSSIINALKSKKVCGVAPVPGETKVWQYVTLMNNIFLIDCPGVVYPTGATPTDMVLKGVVRVEKVKQPEDYVAAVLDRVKKDYIQKTYNLVNWESPEDFLEQLAKMSGRLLKGGEPDISTVAKNVLNDYQRGKVPYFVRPPESELEEENDDIPENAELLEAAANDGSLVDGSNDAAKENGDEESLAAGAEESMDKENESEDNNEEDSDEDEREMLDGDDNGEKTENTEVTEDITSESSSPDKKKRRKKENFIHPFFEQTSRKLGDINKKMAKLKQNLKEIQARKAEKQKKKLAMVEDAPQTVAQSDSDTTEKKAAAVKTNKKLPQYIHVPDTDLPSEKVHGGKKGRKRIFQRLADSLVPCSTATNMSPDGTVSSRKRKLDSGEDSASPVSAAKKGKVNSVTTVPTASGAMIVSDINDGPHPRLRPEGGAEADPATSVKKNPGAVKSTGKRRRIEKEQDESPRLKGLERRRMQRQEIKELNKKNEFYKDKDIKNRRQRKR</sequence>
<dbReference type="Proteomes" id="UP000694888">
    <property type="component" value="Unplaced"/>
</dbReference>
<evidence type="ECO:0000256" key="6">
    <source>
        <dbReference type="SAM" id="MobiDB-lite"/>
    </source>
</evidence>
<organism evidence="8 9">
    <name type="scientific">Aplysia californica</name>
    <name type="common">California sea hare</name>
    <dbReference type="NCBI Taxonomy" id="6500"/>
    <lineage>
        <taxon>Eukaryota</taxon>
        <taxon>Metazoa</taxon>
        <taxon>Spiralia</taxon>
        <taxon>Lophotrochozoa</taxon>
        <taxon>Mollusca</taxon>
        <taxon>Gastropoda</taxon>
        <taxon>Heterobranchia</taxon>
        <taxon>Euthyneura</taxon>
        <taxon>Tectipleura</taxon>
        <taxon>Aplysiida</taxon>
        <taxon>Aplysioidea</taxon>
        <taxon>Aplysiidae</taxon>
        <taxon>Aplysia</taxon>
    </lineage>
</organism>
<dbReference type="InterPro" id="IPR023179">
    <property type="entry name" value="GTP-bd_ortho_bundle_sf"/>
</dbReference>
<reference evidence="9" key="1">
    <citation type="submission" date="2025-08" db="UniProtKB">
        <authorList>
            <consortium name="RefSeq"/>
        </authorList>
    </citation>
    <scope>IDENTIFICATION</scope>
</reference>
<keyword evidence="3 5" id="KW-0342">GTP-binding</keyword>
<dbReference type="InterPro" id="IPR024929">
    <property type="entry name" value="GNL2_CP_dom"/>
</dbReference>
<evidence type="ECO:0000256" key="3">
    <source>
        <dbReference type="ARBA" id="ARBA00023134"/>
    </source>
</evidence>
<feature type="domain" description="CP-type G" evidence="7">
    <location>
        <begin position="204"/>
        <end position="365"/>
    </location>
</feature>
<dbReference type="Gene3D" id="3.40.50.300">
    <property type="entry name" value="P-loop containing nucleotide triphosphate hydrolases"/>
    <property type="match status" value="1"/>
</dbReference>
<feature type="compositionally biased region" description="Basic and acidic residues" evidence="6">
    <location>
        <begin position="736"/>
        <end position="746"/>
    </location>
</feature>
<feature type="compositionally biased region" description="Basic and acidic residues" evidence="6">
    <location>
        <begin position="20"/>
        <end position="32"/>
    </location>
</feature>
<dbReference type="RefSeq" id="XP_005095782.2">
    <property type="nucleotide sequence ID" value="XM_005095725.2"/>
</dbReference>
<dbReference type="InterPro" id="IPR006073">
    <property type="entry name" value="GTP-bd"/>
</dbReference>
<evidence type="ECO:0000313" key="8">
    <source>
        <dbReference type="Proteomes" id="UP000694888"/>
    </source>
</evidence>
<feature type="region of interest" description="Disordered" evidence="6">
    <location>
        <begin position="484"/>
        <end position="585"/>
    </location>
</feature>
<dbReference type="PANTHER" id="PTHR11089">
    <property type="entry name" value="GTP-BINDING PROTEIN-RELATED"/>
    <property type="match status" value="1"/>
</dbReference>
<feature type="region of interest" description="Disordered" evidence="6">
    <location>
        <begin position="678"/>
        <end position="818"/>
    </location>
</feature>
<feature type="region of interest" description="Disordered" evidence="6">
    <location>
        <begin position="1"/>
        <end position="32"/>
    </location>
</feature>
<dbReference type="InterPro" id="IPR027417">
    <property type="entry name" value="P-loop_NTPase"/>
</dbReference>
<comment type="similarity">
    <text evidence="5">Belongs to the TRAFAC class YlqF/YawG GTPase family. NOG2 subfamily.</text>
</comment>
<feature type="compositionally biased region" description="Acidic residues" evidence="6">
    <location>
        <begin position="510"/>
        <end position="538"/>
    </location>
</feature>
<dbReference type="GeneID" id="101864135"/>
<comment type="function">
    <text evidence="5">GTPase that associates with pre-60S ribosomal subunits in the nucleolus and is required for their nuclear export and maturation.</text>
</comment>
<feature type="compositionally biased region" description="Polar residues" evidence="6">
    <location>
        <begin position="678"/>
        <end position="692"/>
    </location>
</feature>
<evidence type="ECO:0000256" key="5">
    <source>
        <dbReference type="RuleBase" id="RU364023"/>
    </source>
</evidence>
<dbReference type="InterPro" id="IPR012971">
    <property type="entry name" value="NOG2_N_dom"/>
</dbReference>
<keyword evidence="8" id="KW-1185">Reference proteome</keyword>
<evidence type="ECO:0000256" key="1">
    <source>
        <dbReference type="ARBA" id="ARBA00004604"/>
    </source>
</evidence>
<dbReference type="CDD" id="cd01858">
    <property type="entry name" value="NGP_1"/>
    <property type="match status" value="1"/>
</dbReference>
<feature type="region of interest" description="Disordered" evidence="6">
    <location>
        <begin position="603"/>
        <end position="636"/>
    </location>
</feature>
<name>A0ABM0JKE7_APLCA</name>
<evidence type="ECO:0000256" key="2">
    <source>
        <dbReference type="ARBA" id="ARBA00022741"/>
    </source>
</evidence>
<protein>
    <recommendedName>
        <fullName evidence="5">Nucleolar GTP-binding protein 2</fullName>
    </recommendedName>
</protein>
<gene>
    <name evidence="9" type="primary">LOC101864135</name>
</gene>
<proteinExistence type="inferred from homology"/>
<dbReference type="Pfam" id="PF01926">
    <property type="entry name" value="MMR_HSR1"/>
    <property type="match status" value="1"/>
</dbReference>
<dbReference type="Gene3D" id="1.10.1580.10">
    <property type="match status" value="1"/>
</dbReference>
<dbReference type="InterPro" id="IPR050755">
    <property type="entry name" value="TRAFAC_YlqF/YawG_RiboMat"/>
</dbReference>
<accession>A0ABM0JKE7</accession>
<keyword evidence="2 5" id="KW-0547">Nucleotide-binding</keyword>
<feature type="region of interest" description="Disordered" evidence="6">
    <location>
        <begin position="646"/>
        <end position="665"/>
    </location>
</feature>
<dbReference type="Pfam" id="PF08153">
    <property type="entry name" value="NGP1NT"/>
    <property type="match status" value="1"/>
</dbReference>
<evidence type="ECO:0000313" key="9">
    <source>
        <dbReference type="RefSeq" id="XP_005095782.2"/>
    </source>
</evidence>
<feature type="compositionally biased region" description="Basic and acidic residues" evidence="6">
    <location>
        <begin position="772"/>
        <end position="812"/>
    </location>
</feature>
<dbReference type="SUPFAM" id="SSF52540">
    <property type="entry name" value="P-loop containing nucleoside triphosphate hydrolases"/>
    <property type="match status" value="1"/>
</dbReference>
<dbReference type="PROSITE" id="PS51721">
    <property type="entry name" value="G_CP"/>
    <property type="match status" value="1"/>
</dbReference>
<evidence type="ECO:0000259" key="7">
    <source>
        <dbReference type="PROSITE" id="PS51721"/>
    </source>
</evidence>
<dbReference type="InterPro" id="IPR030378">
    <property type="entry name" value="G_CP_dom"/>
</dbReference>
<comment type="subcellular location">
    <subcellularLocation>
        <location evidence="1 5">Nucleus</location>
        <location evidence="1 5">Nucleolus</location>
    </subcellularLocation>
</comment>
<evidence type="ECO:0000256" key="4">
    <source>
        <dbReference type="ARBA" id="ARBA00023242"/>
    </source>
</evidence>